<keyword evidence="6" id="KW-0472">Membrane</keyword>
<dbReference type="SMART" id="SM00248">
    <property type="entry name" value="ANK"/>
    <property type="match status" value="4"/>
</dbReference>
<gene>
    <name evidence="9" type="ORF">TAV2_LOCUS4112</name>
</gene>
<dbReference type="EMBL" id="CAJVSB020000004">
    <property type="protein sequence ID" value="CAH2040373.1"/>
    <property type="molecule type" value="Genomic_DNA"/>
</dbReference>
<organism evidence="9 10">
    <name type="scientific">Thlaspi arvense</name>
    <name type="common">Field penny-cress</name>
    <dbReference type="NCBI Taxonomy" id="13288"/>
    <lineage>
        <taxon>Eukaryota</taxon>
        <taxon>Viridiplantae</taxon>
        <taxon>Streptophyta</taxon>
        <taxon>Embryophyta</taxon>
        <taxon>Tracheophyta</taxon>
        <taxon>Spermatophyta</taxon>
        <taxon>Magnoliopsida</taxon>
        <taxon>eudicotyledons</taxon>
        <taxon>Gunneridae</taxon>
        <taxon>Pentapetalae</taxon>
        <taxon>rosids</taxon>
        <taxon>malvids</taxon>
        <taxon>Brassicales</taxon>
        <taxon>Brassicaceae</taxon>
        <taxon>Thlaspideae</taxon>
        <taxon>Thlaspi</taxon>
    </lineage>
</organism>
<dbReference type="SUPFAM" id="SSF48403">
    <property type="entry name" value="Ankyrin repeat"/>
    <property type="match status" value="1"/>
</dbReference>
<keyword evidence="4" id="KW-1133">Transmembrane helix</keyword>
<evidence type="ECO:0000313" key="9">
    <source>
        <dbReference type="EMBL" id="CAH2040373.1"/>
    </source>
</evidence>
<proteinExistence type="predicted"/>
<evidence type="ECO:0000313" key="10">
    <source>
        <dbReference type="Proteomes" id="UP000836841"/>
    </source>
</evidence>
<evidence type="ECO:0000256" key="6">
    <source>
        <dbReference type="ARBA" id="ARBA00023136"/>
    </source>
</evidence>
<sequence length="298" mass="32308">MERANHRWLFGETPLHVAALLGHCEFAKVVVGLKPELAKALDSSGSSPLHLASAKGYIQIVHDLVLSKPEMCSVLNRDGLNPLHLVAIKGNLEMEALKLLLGTESTALACMGVQDLINARDEYGNTILHIAVADKQIEDILAQSRRDVLDWDIGNSLQEAGDLKGCAVTGLPSVISSNFPTHTTAHCQARTSSFDDKNPQMPSFLWAEKNSKAKQGDNESHGQLNQGKWLAKKTDALMAMASLVATMAFQAGVNPPGGVWQENIPGQYNAGEAVVAFKYPGIYKYYLSANAIGFFFFT</sequence>
<feature type="repeat" description="ANK" evidence="7">
    <location>
        <begin position="44"/>
        <end position="65"/>
    </location>
</feature>
<comment type="subcellular location">
    <subcellularLocation>
        <location evidence="1">Membrane</location>
        <topology evidence="1">Multi-pass membrane protein</topology>
    </subcellularLocation>
</comment>
<evidence type="ECO:0000256" key="7">
    <source>
        <dbReference type="PROSITE-ProRule" id="PRU00023"/>
    </source>
</evidence>
<feature type="repeat" description="ANK" evidence="7">
    <location>
        <begin position="78"/>
        <end position="101"/>
    </location>
</feature>
<dbReference type="GO" id="GO:0005886">
    <property type="term" value="C:plasma membrane"/>
    <property type="evidence" value="ECO:0007669"/>
    <property type="project" value="TreeGrafter"/>
</dbReference>
<evidence type="ECO:0000256" key="3">
    <source>
        <dbReference type="ARBA" id="ARBA00022737"/>
    </source>
</evidence>
<evidence type="ECO:0000256" key="1">
    <source>
        <dbReference type="ARBA" id="ARBA00004141"/>
    </source>
</evidence>
<dbReference type="AlphaFoldDB" id="A0AAU9RK70"/>
<protein>
    <recommendedName>
        <fullName evidence="8">PGG domain-containing protein</fullName>
    </recommendedName>
</protein>
<dbReference type="PANTHER" id="PTHR24186">
    <property type="entry name" value="PROTEIN PHOSPHATASE 1 REGULATORY SUBUNIT"/>
    <property type="match status" value="1"/>
</dbReference>
<dbReference type="InterPro" id="IPR002110">
    <property type="entry name" value="Ankyrin_rpt"/>
</dbReference>
<dbReference type="PROSITE" id="PS50088">
    <property type="entry name" value="ANK_REPEAT"/>
    <property type="match status" value="2"/>
</dbReference>
<evidence type="ECO:0000256" key="4">
    <source>
        <dbReference type="ARBA" id="ARBA00022989"/>
    </source>
</evidence>
<dbReference type="Proteomes" id="UP000836841">
    <property type="component" value="Unassembled WGS sequence"/>
</dbReference>
<name>A0AAU9RK70_THLAR</name>
<dbReference type="Pfam" id="PF13962">
    <property type="entry name" value="PGG"/>
    <property type="match status" value="1"/>
</dbReference>
<dbReference type="Gene3D" id="1.25.40.20">
    <property type="entry name" value="Ankyrin repeat-containing domain"/>
    <property type="match status" value="2"/>
</dbReference>
<comment type="caution">
    <text evidence="9">The sequence shown here is derived from an EMBL/GenBank/DDBJ whole genome shotgun (WGS) entry which is preliminary data.</text>
</comment>
<keyword evidence="10" id="KW-1185">Reference proteome</keyword>
<reference evidence="9 10" key="1">
    <citation type="submission" date="2022-03" db="EMBL/GenBank/DDBJ databases">
        <authorList>
            <person name="Nunn A."/>
            <person name="Chopra R."/>
            <person name="Nunn A."/>
            <person name="Contreras Garrido A."/>
        </authorList>
    </citation>
    <scope>NUCLEOTIDE SEQUENCE [LARGE SCALE GENOMIC DNA]</scope>
</reference>
<feature type="domain" description="PGG" evidence="8">
    <location>
        <begin position="228"/>
        <end position="296"/>
    </location>
</feature>
<dbReference type="InterPro" id="IPR026961">
    <property type="entry name" value="PGG_dom"/>
</dbReference>
<accession>A0AAU9RK70</accession>
<keyword evidence="2" id="KW-0812">Transmembrane</keyword>
<dbReference type="Pfam" id="PF12796">
    <property type="entry name" value="Ank_2"/>
    <property type="match status" value="1"/>
</dbReference>
<evidence type="ECO:0000256" key="5">
    <source>
        <dbReference type="ARBA" id="ARBA00023043"/>
    </source>
</evidence>
<keyword evidence="3" id="KW-0677">Repeat</keyword>
<evidence type="ECO:0000259" key="8">
    <source>
        <dbReference type="Pfam" id="PF13962"/>
    </source>
</evidence>
<dbReference type="InterPro" id="IPR036770">
    <property type="entry name" value="Ankyrin_rpt-contain_sf"/>
</dbReference>
<dbReference type="PANTHER" id="PTHR24186:SF37">
    <property type="entry name" value="PGG DOMAIN-CONTAINING PROTEIN"/>
    <property type="match status" value="1"/>
</dbReference>
<evidence type="ECO:0000256" key="2">
    <source>
        <dbReference type="ARBA" id="ARBA00022692"/>
    </source>
</evidence>
<dbReference type="PROSITE" id="PS50297">
    <property type="entry name" value="ANK_REP_REGION"/>
    <property type="match status" value="2"/>
</dbReference>
<keyword evidence="5 7" id="KW-0040">ANK repeat</keyword>